<protein>
    <submittedName>
        <fullName evidence="2">Uncharacterized protein</fullName>
    </submittedName>
</protein>
<organism evidence="2 3">
    <name type="scientific">Kingdonia uniflora</name>
    <dbReference type="NCBI Taxonomy" id="39325"/>
    <lineage>
        <taxon>Eukaryota</taxon>
        <taxon>Viridiplantae</taxon>
        <taxon>Streptophyta</taxon>
        <taxon>Embryophyta</taxon>
        <taxon>Tracheophyta</taxon>
        <taxon>Spermatophyta</taxon>
        <taxon>Magnoliopsida</taxon>
        <taxon>Ranunculales</taxon>
        <taxon>Circaeasteraceae</taxon>
        <taxon>Kingdonia</taxon>
    </lineage>
</organism>
<proteinExistence type="predicted"/>
<dbReference type="Proteomes" id="UP000541444">
    <property type="component" value="Unassembled WGS sequence"/>
</dbReference>
<name>A0A7J7LHA4_9MAGN</name>
<comment type="caution">
    <text evidence="2">The sequence shown here is derived from an EMBL/GenBank/DDBJ whole genome shotgun (WGS) entry which is preliminary data.</text>
</comment>
<reference evidence="2 3" key="1">
    <citation type="journal article" date="2020" name="IScience">
        <title>Genome Sequencing of the Endangered Kingdonia uniflora (Circaeasteraceae, Ranunculales) Reveals Potential Mechanisms of Evolutionary Specialization.</title>
        <authorList>
            <person name="Sun Y."/>
            <person name="Deng T."/>
            <person name="Zhang A."/>
            <person name="Moore M.J."/>
            <person name="Landis J.B."/>
            <person name="Lin N."/>
            <person name="Zhang H."/>
            <person name="Zhang X."/>
            <person name="Huang J."/>
            <person name="Zhang X."/>
            <person name="Sun H."/>
            <person name="Wang H."/>
        </authorList>
    </citation>
    <scope>NUCLEOTIDE SEQUENCE [LARGE SCALE GENOMIC DNA]</scope>
    <source>
        <strain evidence="2">TB1705</strain>
        <tissue evidence="2">Leaf</tissue>
    </source>
</reference>
<evidence type="ECO:0000313" key="2">
    <source>
        <dbReference type="EMBL" id="KAF6142026.1"/>
    </source>
</evidence>
<feature type="region of interest" description="Disordered" evidence="1">
    <location>
        <begin position="65"/>
        <end position="84"/>
    </location>
</feature>
<evidence type="ECO:0000313" key="3">
    <source>
        <dbReference type="Proteomes" id="UP000541444"/>
    </source>
</evidence>
<keyword evidence="3" id="KW-1185">Reference proteome</keyword>
<feature type="compositionally biased region" description="Basic and acidic residues" evidence="1">
    <location>
        <begin position="72"/>
        <end position="84"/>
    </location>
</feature>
<evidence type="ECO:0000256" key="1">
    <source>
        <dbReference type="SAM" id="MobiDB-lite"/>
    </source>
</evidence>
<dbReference type="EMBL" id="JACGCM010002284">
    <property type="protein sequence ID" value="KAF6142026.1"/>
    <property type="molecule type" value="Genomic_DNA"/>
</dbReference>
<dbReference type="AlphaFoldDB" id="A0A7J7LHA4"/>
<accession>A0A7J7LHA4</accession>
<sequence length="131" mass="15772">MDNIKVHLHYLNRNLKRLARTINHIHSLNLKVFNRQITFRTINSIVNLLSTVKVTQMRQYLLKRRLPRKKKEKEERKEHPQNKDQVCKCQKMLECIGRRLYVSRKGVGNNFCSNKWPHKGFYFLSKGQHCL</sequence>
<gene>
    <name evidence="2" type="ORF">GIB67_037994</name>
</gene>